<dbReference type="CDD" id="cd18137">
    <property type="entry name" value="HLD_clamp_pol_III_gamma_tau"/>
    <property type="match status" value="1"/>
</dbReference>
<dbReference type="Gene3D" id="1.20.272.10">
    <property type="match status" value="1"/>
</dbReference>
<feature type="compositionally biased region" description="Gly residues" evidence="12">
    <location>
        <begin position="575"/>
        <end position="587"/>
    </location>
</feature>
<reference evidence="14" key="1">
    <citation type="submission" date="2022-10" db="EMBL/GenBank/DDBJ databases">
        <title>Whole-Genome Sequencing of Brachybacterium huguangmaarense BRM-3, Isolated from Betula schmidtii.</title>
        <authorList>
            <person name="Haam D."/>
        </authorList>
    </citation>
    <scope>NUCLEOTIDE SEQUENCE</scope>
    <source>
        <strain evidence="14">BRM-3</strain>
    </source>
</reference>
<feature type="domain" description="AAA+ ATPase" evidence="13">
    <location>
        <begin position="36"/>
        <end position="184"/>
    </location>
</feature>
<dbReference type="SUPFAM" id="SSF48019">
    <property type="entry name" value="post-AAA+ oligomerization domain-like"/>
    <property type="match status" value="1"/>
</dbReference>
<dbReference type="EC" id="2.7.7.7" evidence="2"/>
<keyword evidence="8" id="KW-0862">Zinc</keyword>
<evidence type="ECO:0000256" key="8">
    <source>
        <dbReference type="ARBA" id="ARBA00022833"/>
    </source>
</evidence>
<dbReference type="PANTHER" id="PTHR11669">
    <property type="entry name" value="REPLICATION FACTOR C / DNA POLYMERASE III GAMMA-TAU SUBUNIT"/>
    <property type="match status" value="1"/>
</dbReference>
<dbReference type="RefSeq" id="WP_263594511.1">
    <property type="nucleotide sequence ID" value="NZ_CP107020.1"/>
</dbReference>
<accession>A0ABY6G271</accession>
<feature type="compositionally biased region" description="Basic and acidic residues" evidence="12">
    <location>
        <begin position="744"/>
        <end position="756"/>
    </location>
</feature>
<gene>
    <name evidence="14" type="ORF">BRM3_02390</name>
</gene>
<evidence type="ECO:0000256" key="12">
    <source>
        <dbReference type="SAM" id="MobiDB-lite"/>
    </source>
</evidence>
<feature type="compositionally biased region" description="Low complexity" evidence="12">
    <location>
        <begin position="951"/>
        <end position="973"/>
    </location>
</feature>
<dbReference type="CDD" id="cd00009">
    <property type="entry name" value="AAA"/>
    <property type="match status" value="1"/>
</dbReference>
<keyword evidence="10" id="KW-0239">DNA-directed DNA polymerase</keyword>
<evidence type="ECO:0000256" key="4">
    <source>
        <dbReference type="ARBA" id="ARBA00022695"/>
    </source>
</evidence>
<dbReference type="Pfam" id="PF13177">
    <property type="entry name" value="DNA_pol3_delta2"/>
    <property type="match status" value="1"/>
</dbReference>
<dbReference type="InterPro" id="IPR045085">
    <property type="entry name" value="HLD_clamp_pol_III_gamma_tau"/>
</dbReference>
<dbReference type="InterPro" id="IPR022754">
    <property type="entry name" value="DNA_pol_III_gamma-3"/>
</dbReference>
<feature type="compositionally biased region" description="Gly residues" evidence="12">
    <location>
        <begin position="675"/>
        <end position="697"/>
    </location>
</feature>
<evidence type="ECO:0000313" key="15">
    <source>
        <dbReference type="Proteomes" id="UP001164305"/>
    </source>
</evidence>
<dbReference type="PANTHER" id="PTHR11669:SF0">
    <property type="entry name" value="PROTEIN STICHEL-LIKE 2"/>
    <property type="match status" value="1"/>
</dbReference>
<dbReference type="Gene3D" id="3.40.50.300">
    <property type="entry name" value="P-loop containing nucleotide triphosphate hydrolases"/>
    <property type="match status" value="1"/>
</dbReference>
<dbReference type="NCBIfam" id="NF005846">
    <property type="entry name" value="PRK07764.1-6"/>
    <property type="match status" value="1"/>
</dbReference>
<organism evidence="14 15">
    <name type="scientific">Brachybacterium huguangmaarense</name>
    <dbReference type="NCBI Taxonomy" id="1652028"/>
    <lineage>
        <taxon>Bacteria</taxon>
        <taxon>Bacillati</taxon>
        <taxon>Actinomycetota</taxon>
        <taxon>Actinomycetes</taxon>
        <taxon>Micrococcales</taxon>
        <taxon>Dermabacteraceae</taxon>
        <taxon>Brachybacterium</taxon>
    </lineage>
</organism>
<keyword evidence="7" id="KW-0547">Nucleotide-binding</keyword>
<dbReference type="InterPro" id="IPR008921">
    <property type="entry name" value="DNA_pol3_clamp-load_cplx_C"/>
</dbReference>
<dbReference type="GO" id="GO:0003887">
    <property type="term" value="F:DNA-directed DNA polymerase activity"/>
    <property type="evidence" value="ECO:0007669"/>
    <property type="project" value="UniProtKB-EC"/>
</dbReference>
<feature type="compositionally biased region" description="Acidic residues" evidence="12">
    <location>
        <begin position="773"/>
        <end position="785"/>
    </location>
</feature>
<dbReference type="NCBIfam" id="TIGR02397">
    <property type="entry name" value="dnaX_nterm"/>
    <property type="match status" value="1"/>
</dbReference>
<evidence type="ECO:0000256" key="10">
    <source>
        <dbReference type="ARBA" id="ARBA00022932"/>
    </source>
</evidence>
<protein>
    <recommendedName>
        <fullName evidence="2">DNA-directed DNA polymerase</fullName>
        <ecNumber evidence="2">2.7.7.7</ecNumber>
    </recommendedName>
</protein>
<dbReference type="SMART" id="SM00382">
    <property type="entry name" value="AAA"/>
    <property type="match status" value="1"/>
</dbReference>
<comment type="similarity">
    <text evidence="1">Belongs to the DnaX/STICHEL family.</text>
</comment>
<sequence>MATALYRRYRPETFADVIGQDHVTVPLMRALRHGRIGHAYLFSGPRGCGKTTSARILARCLNCAEGPTDAPCGECDSCRDLARGGPGSLDVVEIDAASHGGVDDARELRERATFAPARDRFKVFIIDEAHMVTSAGFNALLKLVEEPPEHVKFVFATTEPDKVIGTIRSRTHHYPFRLIPPQVLTPYLEQICAAEDVRVGDGVLPLVVRAGGGSARDTLSVLDQLMAGAGDDGIDHATAIALLGFTDTALLDTAVDAIARRDAAGMYGAVEQVIASGQEPRRFVEDLLERLRDLIVLSAVPERGEDLLPQHPADELARMRDQIEGFETADLSRCGDLVHETLSTMSGATSPRVHLELLAARLVLRDERAQAAPVGAPDAPPRGQGAPAGRPAAGGQASGRDRARQIAQEQAEAARRARDGERAGDVRSGTPVSTETGGRPHPAQRPEAPGDQAASSTRPQAADPRSEAGDRSPSTQGAPRPSGPRSAPNTGRQDAPAAALSTDDDWGPVAPIGGRAAPQEPASADGRGAGPEASRDDGRVQGPGAAQSGAGEQMVDRAAPLHGGVLPHSDEQADGGSGAAAPGGEGGLDADEVRGHWSAILDELQQIRRPTWALVSQNAHVHAAQDSTLVLGFATDGLLAAFHRGTGAGNVADAVRRVMRREVMVEAVVGENPEAGGGPQGPDGRGGGGRPGGGPGGRDGRAPQGAGPSTPRGDAPGRPASGATGTDGRGQQSRGGGSGAGAPAERRGGTAGEHRSAATSPRGMAAGGPGFPADDDLPPEPDDPYPPDPYEAHAADPGMSGDWSSAAPARDGFSAPADRSAPAAREARPTATGGRAPADGGQKATSRRPDARGQAPEASADPEEHADLRGPARSGGAAGPSTDDPGSAAGVSADRERPAEPAPVGAPDLTPIVIPDDSRDSLPDDTPRTHGQEALRRALETGRPVRTEPRTGATAPQATTAEAPTTSSAATGEGWESRDAPPGSVSPDRASSDRASSDRAQAGPAPSGPVSPAPADSASGTRPSSTSSAAARGTAPAPSARPDSGPRSASRSGAALVREAALASRAAGPTNRSGSRAVRPGDVEPAPEDPTGGASRDDEDAQYTSRRPQEIVEQMLGGTVLEVIDETH</sequence>
<proteinExistence type="inferred from homology"/>
<comment type="catalytic activity">
    <reaction evidence="11">
        <text>DNA(n) + a 2'-deoxyribonucleoside 5'-triphosphate = DNA(n+1) + diphosphate</text>
        <dbReference type="Rhea" id="RHEA:22508"/>
        <dbReference type="Rhea" id="RHEA-COMP:17339"/>
        <dbReference type="Rhea" id="RHEA-COMP:17340"/>
        <dbReference type="ChEBI" id="CHEBI:33019"/>
        <dbReference type="ChEBI" id="CHEBI:61560"/>
        <dbReference type="ChEBI" id="CHEBI:173112"/>
        <dbReference type="EC" id="2.7.7.7"/>
    </reaction>
</comment>
<dbReference type="EMBL" id="CP107020">
    <property type="protein sequence ID" value="UYG17302.1"/>
    <property type="molecule type" value="Genomic_DNA"/>
</dbReference>
<evidence type="ECO:0000259" key="13">
    <source>
        <dbReference type="SMART" id="SM00382"/>
    </source>
</evidence>
<evidence type="ECO:0000256" key="6">
    <source>
        <dbReference type="ARBA" id="ARBA00022723"/>
    </source>
</evidence>
<keyword evidence="4 14" id="KW-0548">Nucleotidyltransferase</keyword>
<name>A0ABY6G271_9MICO</name>
<feature type="compositionally biased region" description="Low complexity" evidence="12">
    <location>
        <begin position="871"/>
        <end position="881"/>
    </location>
</feature>
<dbReference type="InterPro" id="IPR050238">
    <property type="entry name" value="DNA_Rep/Repair_Clamp_Loader"/>
</dbReference>
<evidence type="ECO:0000256" key="1">
    <source>
        <dbReference type="ARBA" id="ARBA00006360"/>
    </source>
</evidence>
<feature type="compositionally biased region" description="Low complexity" evidence="12">
    <location>
        <begin position="1013"/>
        <end position="1055"/>
    </location>
</feature>
<feature type="region of interest" description="Disordered" evidence="12">
    <location>
        <begin position="669"/>
        <end position="1128"/>
    </location>
</feature>
<feature type="compositionally biased region" description="Low complexity" evidence="12">
    <location>
        <begin position="814"/>
        <end position="836"/>
    </location>
</feature>
<keyword evidence="9" id="KW-0067">ATP-binding</keyword>
<dbReference type="Proteomes" id="UP001164305">
    <property type="component" value="Chromosome"/>
</dbReference>
<feature type="compositionally biased region" description="Basic and acidic residues" evidence="12">
    <location>
        <begin position="916"/>
        <end position="949"/>
    </location>
</feature>
<evidence type="ECO:0000256" key="7">
    <source>
        <dbReference type="ARBA" id="ARBA00022741"/>
    </source>
</evidence>
<dbReference type="Pfam" id="PF22608">
    <property type="entry name" value="DNAX_ATPase_lid"/>
    <property type="match status" value="1"/>
</dbReference>
<dbReference type="InterPro" id="IPR012763">
    <property type="entry name" value="DNA_pol_III_sug/sutau_N"/>
</dbReference>
<keyword evidence="15" id="KW-1185">Reference proteome</keyword>
<keyword evidence="6" id="KW-0479">Metal-binding</keyword>
<feature type="region of interest" description="Disordered" evidence="12">
    <location>
        <begin position="370"/>
        <end position="591"/>
    </location>
</feature>
<evidence type="ECO:0000256" key="2">
    <source>
        <dbReference type="ARBA" id="ARBA00012417"/>
    </source>
</evidence>
<keyword evidence="5" id="KW-0235">DNA replication</keyword>
<dbReference type="Gene3D" id="1.10.8.60">
    <property type="match status" value="1"/>
</dbReference>
<keyword evidence="3 14" id="KW-0808">Transferase</keyword>
<evidence type="ECO:0000256" key="9">
    <source>
        <dbReference type="ARBA" id="ARBA00022840"/>
    </source>
</evidence>
<evidence type="ECO:0000256" key="5">
    <source>
        <dbReference type="ARBA" id="ARBA00022705"/>
    </source>
</evidence>
<dbReference type="SUPFAM" id="SSF52540">
    <property type="entry name" value="P-loop containing nucleoside triphosphate hydrolases"/>
    <property type="match status" value="1"/>
</dbReference>
<evidence type="ECO:0000256" key="3">
    <source>
        <dbReference type="ARBA" id="ARBA00022679"/>
    </source>
</evidence>
<dbReference type="Pfam" id="PF12169">
    <property type="entry name" value="DNA_pol3_gamma3"/>
    <property type="match status" value="1"/>
</dbReference>
<dbReference type="InterPro" id="IPR027417">
    <property type="entry name" value="P-loop_NTPase"/>
</dbReference>
<evidence type="ECO:0000256" key="11">
    <source>
        <dbReference type="ARBA" id="ARBA00049244"/>
    </source>
</evidence>
<dbReference type="InterPro" id="IPR003593">
    <property type="entry name" value="AAA+_ATPase"/>
</dbReference>
<feature type="compositionally biased region" description="Gly residues" evidence="12">
    <location>
        <begin position="725"/>
        <end position="740"/>
    </location>
</feature>
<feature type="compositionally biased region" description="Low complexity" evidence="12">
    <location>
        <begin position="375"/>
        <end position="395"/>
    </location>
</feature>
<feature type="compositionally biased region" description="Basic and acidic residues" evidence="12">
    <location>
        <begin position="412"/>
        <end position="425"/>
    </location>
</feature>
<evidence type="ECO:0000313" key="14">
    <source>
        <dbReference type="EMBL" id="UYG17302.1"/>
    </source>
</evidence>